<dbReference type="GO" id="GO:0005794">
    <property type="term" value="C:Golgi apparatus"/>
    <property type="evidence" value="ECO:0007669"/>
    <property type="project" value="TreeGrafter"/>
</dbReference>
<evidence type="ECO:0000256" key="1">
    <source>
        <dbReference type="SAM" id="Phobius"/>
    </source>
</evidence>
<keyword evidence="1" id="KW-1133">Transmembrane helix</keyword>
<protein>
    <submittedName>
        <fullName evidence="3">Protein Star</fullName>
    </submittedName>
</protein>
<dbReference type="PANTHER" id="PTHR34009:SF2">
    <property type="entry name" value="PROTEIN STAR"/>
    <property type="match status" value="1"/>
</dbReference>
<keyword evidence="1" id="KW-0472">Membrane</keyword>
<proteinExistence type="predicted"/>
<keyword evidence="1" id="KW-0812">Transmembrane</keyword>
<feature type="transmembrane region" description="Helical" evidence="1">
    <location>
        <begin position="12"/>
        <end position="30"/>
    </location>
</feature>
<organism evidence="3">
    <name type="scientific">Cacopsylla melanoneura</name>
    <dbReference type="NCBI Taxonomy" id="428564"/>
    <lineage>
        <taxon>Eukaryota</taxon>
        <taxon>Metazoa</taxon>
        <taxon>Ecdysozoa</taxon>
        <taxon>Arthropoda</taxon>
        <taxon>Hexapoda</taxon>
        <taxon>Insecta</taxon>
        <taxon>Pterygota</taxon>
        <taxon>Neoptera</taxon>
        <taxon>Paraneoptera</taxon>
        <taxon>Hemiptera</taxon>
        <taxon>Sternorrhyncha</taxon>
        <taxon>Psylloidea</taxon>
        <taxon>Psyllidae</taxon>
        <taxon>Psyllinae</taxon>
        <taxon>Cacopsylla</taxon>
    </lineage>
</organism>
<dbReference type="Pfam" id="PF05050">
    <property type="entry name" value="Methyltransf_21"/>
    <property type="match status" value="1"/>
</dbReference>
<dbReference type="GO" id="GO:0006888">
    <property type="term" value="P:endoplasmic reticulum to Golgi vesicle-mediated transport"/>
    <property type="evidence" value="ECO:0007669"/>
    <property type="project" value="TreeGrafter"/>
</dbReference>
<dbReference type="InterPro" id="IPR006342">
    <property type="entry name" value="FkbM_mtfrase"/>
</dbReference>
<accession>A0A8D9EVL3</accession>
<dbReference type="AlphaFoldDB" id="A0A8D9EVL3"/>
<sequence>MRLSCKGRTKCIVNTLVVCLIIFTLVYLKLSSTFYKFIYSFGIVTQTVEGPAASQHVLDTLKTYHLHPPSARSYNIAHPIEYDPSQGQSRIVRDIFANKRDGTFVECGAVDGVFLSNSLYLERALNWRGLLIEADRTNFGHLRTKNRKAFSSNTCLSTSDQATVNLFNSVNQTSEQHWWVKGIGKLDDEGDGGLISKGTKTKVQCFPFYSFMLALDMNTVDYFSLDVEGAELNILRTIPFDKIEIKVMSVEWLHDTQKESELHEFLESKGYHEYHSKKMKMNQYEKIFIKNGVELNYL</sequence>
<dbReference type="GO" id="GO:0005886">
    <property type="term" value="C:plasma membrane"/>
    <property type="evidence" value="ECO:0007669"/>
    <property type="project" value="TreeGrafter"/>
</dbReference>
<dbReference type="SUPFAM" id="SSF53335">
    <property type="entry name" value="S-adenosyl-L-methionine-dependent methyltransferases"/>
    <property type="match status" value="1"/>
</dbReference>
<dbReference type="Gene3D" id="3.40.50.150">
    <property type="entry name" value="Vaccinia Virus protein VP39"/>
    <property type="match status" value="1"/>
</dbReference>
<dbReference type="GO" id="GO:0031902">
    <property type="term" value="C:late endosome membrane"/>
    <property type="evidence" value="ECO:0007669"/>
    <property type="project" value="TreeGrafter"/>
</dbReference>
<dbReference type="EMBL" id="HBUF01571135">
    <property type="protein sequence ID" value="CAG6766601.1"/>
    <property type="molecule type" value="Transcribed_RNA"/>
</dbReference>
<dbReference type="InterPro" id="IPR029063">
    <property type="entry name" value="SAM-dependent_MTases_sf"/>
</dbReference>
<dbReference type="GO" id="GO:0005789">
    <property type="term" value="C:endoplasmic reticulum membrane"/>
    <property type="evidence" value="ECO:0007669"/>
    <property type="project" value="TreeGrafter"/>
</dbReference>
<dbReference type="PANTHER" id="PTHR34009">
    <property type="entry name" value="PROTEIN STAR"/>
    <property type="match status" value="1"/>
</dbReference>
<dbReference type="GO" id="GO:0016197">
    <property type="term" value="P:endosomal transport"/>
    <property type="evidence" value="ECO:0007669"/>
    <property type="project" value="TreeGrafter"/>
</dbReference>
<name>A0A8D9EVL3_9HEMI</name>
<reference evidence="3" key="1">
    <citation type="submission" date="2021-05" db="EMBL/GenBank/DDBJ databases">
        <authorList>
            <person name="Alioto T."/>
            <person name="Alioto T."/>
            <person name="Gomez Garrido J."/>
        </authorList>
    </citation>
    <scope>NUCLEOTIDE SEQUENCE</scope>
</reference>
<dbReference type="EMBL" id="HBUF01571137">
    <property type="protein sequence ID" value="CAG6766603.1"/>
    <property type="molecule type" value="Transcribed_RNA"/>
</dbReference>
<dbReference type="InterPro" id="IPR053202">
    <property type="entry name" value="EGF_Rcpt_Signaling_Reg"/>
</dbReference>
<feature type="domain" description="Methyltransferase FkbM" evidence="2">
    <location>
        <begin position="106"/>
        <end position="271"/>
    </location>
</feature>
<dbReference type="EMBL" id="HBUF01571136">
    <property type="protein sequence ID" value="CAG6766602.1"/>
    <property type="molecule type" value="Transcribed_RNA"/>
</dbReference>
<evidence type="ECO:0000259" key="2">
    <source>
        <dbReference type="Pfam" id="PF05050"/>
    </source>
</evidence>
<evidence type="ECO:0000313" key="3">
    <source>
        <dbReference type="EMBL" id="CAG6766604.1"/>
    </source>
</evidence>
<dbReference type="EMBL" id="HBUF01571138">
    <property type="protein sequence ID" value="CAG6766604.1"/>
    <property type="molecule type" value="Transcribed_RNA"/>
</dbReference>